<feature type="domain" description="ZP" evidence="1">
    <location>
        <begin position="479"/>
        <end position="547"/>
    </location>
</feature>
<evidence type="ECO:0000259" key="1">
    <source>
        <dbReference type="PROSITE" id="PS51034"/>
    </source>
</evidence>
<proteinExistence type="predicted"/>
<dbReference type="Proteomes" id="UP000257200">
    <property type="component" value="Unplaced"/>
</dbReference>
<sequence>PHFEAVRTGAYTITEQYAAECGYSLMVLPLLGHVELRASYFSCHTDNKSPREVICEVNYMEVSVQREAYSPVPSQWQVMFQRDGDLLSPMNLSEARKQGYVIKLTDRRVVLRTAYGQPESFSVKVNGVPVELVHATLLSRQGWLVFMVDLVAACSMEGLYDSGYITWETPQALYPRLDSAQISVGLNGELMMQSVAEKRGYIVDNRNTTVHISIPYNADGGYRKSLVSGELYEYYILHLYVEQTSQKKDHIDTRLRFHGTLVTPLLLHPVFTENTVLEDRTFTVYLGDVPEDVKLAAVHVNGHLTNASVHTIVKVVQPNNTHGYTLKVPFDDPVVTQQFCKENATLLYRLDINYTLTVEPESNSIYHVASVMTLMDIPPAFYGQCYESGISFKLDHRPFDYLWEISFGTDLLTSELAAQHGYILSNDSQSLLLNVPLFTHGYQYNGFFATFEILMRDRETSAVQSSTVKTCPFPATELICSTDGTMTVVVDLSLALPSGGSPGRTSLLDNKCGPKETDDTRALFSFPINNCGSIIKLAEAYVTYENE</sequence>
<dbReference type="Gene3D" id="2.60.40.3210">
    <property type="entry name" value="Zona pellucida, ZP-N domain"/>
    <property type="match status" value="1"/>
</dbReference>
<dbReference type="GeneTree" id="ENSGT00940000166283"/>
<keyword evidence="3" id="KW-1185">Reference proteome</keyword>
<dbReference type="InterPro" id="IPR058876">
    <property type="entry name" value="Ig-like_ZP"/>
</dbReference>
<name>A0A3Q1GWE0_9TELE</name>
<dbReference type="Pfam" id="PF23344">
    <property type="entry name" value="ZP-N"/>
    <property type="match status" value="1"/>
</dbReference>
<dbReference type="InterPro" id="IPR055356">
    <property type="entry name" value="ZP-N"/>
</dbReference>
<dbReference type="PANTHER" id="PTHR47130:SF6">
    <property type="entry name" value="EGG ENVELOPE GLYCOPROTEIN-LIKE PRECURSOR"/>
    <property type="match status" value="1"/>
</dbReference>
<accession>A0A3Q1GWE0</accession>
<dbReference type="AlphaFoldDB" id="A0A3Q1GWE0"/>
<dbReference type="InParanoid" id="A0A3Q1GWE0"/>
<reference evidence="2" key="1">
    <citation type="submission" date="2025-08" db="UniProtKB">
        <authorList>
            <consortium name="Ensembl"/>
        </authorList>
    </citation>
    <scope>IDENTIFICATION</scope>
</reference>
<dbReference type="Pfam" id="PF26562">
    <property type="entry name" value="Ig-like"/>
    <property type="match status" value="1"/>
</dbReference>
<protein>
    <submittedName>
        <fullName evidence="2">Zona pellucida protein AX 4</fullName>
    </submittedName>
</protein>
<evidence type="ECO:0000313" key="2">
    <source>
        <dbReference type="Ensembl" id="ENSAPOP00000034109.1"/>
    </source>
</evidence>
<dbReference type="STRING" id="80966.ENSAPOP00000034109"/>
<dbReference type="Ensembl" id="ENSAPOT00000029600.1">
    <property type="protein sequence ID" value="ENSAPOP00000034109.1"/>
    <property type="gene ID" value="ENSAPOG00000023173.1"/>
</dbReference>
<organism evidence="2 3">
    <name type="scientific">Acanthochromis polyacanthus</name>
    <name type="common">spiny chromis</name>
    <dbReference type="NCBI Taxonomy" id="80966"/>
    <lineage>
        <taxon>Eukaryota</taxon>
        <taxon>Metazoa</taxon>
        <taxon>Chordata</taxon>
        <taxon>Craniata</taxon>
        <taxon>Vertebrata</taxon>
        <taxon>Euteleostomi</taxon>
        <taxon>Actinopterygii</taxon>
        <taxon>Neopterygii</taxon>
        <taxon>Teleostei</taxon>
        <taxon>Neoteleostei</taxon>
        <taxon>Acanthomorphata</taxon>
        <taxon>Ovalentaria</taxon>
        <taxon>Pomacentridae</taxon>
        <taxon>Acanthochromis</taxon>
    </lineage>
</organism>
<dbReference type="PANTHER" id="PTHR47130">
    <property type="entry name" value="SI:DKEY-19B23.11-RELATED"/>
    <property type="match status" value="1"/>
</dbReference>
<dbReference type="PROSITE" id="PS51034">
    <property type="entry name" value="ZP_2"/>
    <property type="match status" value="1"/>
</dbReference>
<evidence type="ECO:0000313" key="3">
    <source>
        <dbReference type="Proteomes" id="UP000257200"/>
    </source>
</evidence>
<dbReference type="InterPro" id="IPR001507">
    <property type="entry name" value="ZP_dom"/>
</dbReference>
<reference evidence="2" key="2">
    <citation type="submission" date="2025-09" db="UniProtKB">
        <authorList>
            <consortium name="Ensembl"/>
        </authorList>
    </citation>
    <scope>IDENTIFICATION</scope>
</reference>